<proteinExistence type="predicted"/>
<sequence length="90" mass="8946">MTRMTSLLLLTLFVQAAVAQNAPTTVPAESNCSKDDDVCRMLTKPAPVKGGPGSGSGSGTGTGGIGSGTGTGGSGTNAIRPELRGLRIDR</sequence>
<dbReference type="Proteomes" id="UP000521227">
    <property type="component" value="Unassembled WGS sequence"/>
</dbReference>
<evidence type="ECO:0000313" key="4">
    <source>
        <dbReference type="Proteomes" id="UP000521227"/>
    </source>
</evidence>
<feature type="compositionally biased region" description="Basic and acidic residues" evidence="1">
    <location>
        <begin position="81"/>
        <end position="90"/>
    </location>
</feature>
<protein>
    <submittedName>
        <fullName evidence="3">Uncharacterized protein</fullName>
    </submittedName>
</protein>
<evidence type="ECO:0000313" key="3">
    <source>
        <dbReference type="EMBL" id="MBB5052786.1"/>
    </source>
</evidence>
<feature type="signal peptide" evidence="2">
    <location>
        <begin position="1"/>
        <end position="19"/>
    </location>
</feature>
<reference evidence="3 4" key="1">
    <citation type="submission" date="2020-08" db="EMBL/GenBank/DDBJ databases">
        <title>Genomic Encyclopedia of Type Strains, Phase IV (KMG-IV): sequencing the most valuable type-strain genomes for metagenomic binning, comparative biology and taxonomic classification.</title>
        <authorList>
            <person name="Goeker M."/>
        </authorList>
    </citation>
    <scope>NUCLEOTIDE SEQUENCE [LARGE SCALE GENOMIC DNA]</scope>
    <source>
        <strain evidence="3 4">DSM 17498</strain>
    </source>
</reference>
<evidence type="ECO:0000256" key="2">
    <source>
        <dbReference type="SAM" id="SignalP"/>
    </source>
</evidence>
<dbReference type="EMBL" id="JACHIJ010000003">
    <property type="protein sequence ID" value="MBB5052786.1"/>
    <property type="molecule type" value="Genomic_DNA"/>
</dbReference>
<organism evidence="3 4">
    <name type="scientific">Afipia massiliensis</name>
    <dbReference type="NCBI Taxonomy" id="211460"/>
    <lineage>
        <taxon>Bacteria</taxon>
        <taxon>Pseudomonadati</taxon>
        <taxon>Pseudomonadota</taxon>
        <taxon>Alphaproteobacteria</taxon>
        <taxon>Hyphomicrobiales</taxon>
        <taxon>Nitrobacteraceae</taxon>
        <taxon>Afipia</taxon>
    </lineage>
</organism>
<feature type="region of interest" description="Disordered" evidence="1">
    <location>
        <begin position="43"/>
        <end position="90"/>
    </location>
</feature>
<dbReference type="AlphaFoldDB" id="A0A840N7U2"/>
<feature type="chain" id="PRO_5032457445" evidence="2">
    <location>
        <begin position="20"/>
        <end position="90"/>
    </location>
</feature>
<gene>
    <name evidence="3" type="ORF">HNQ36_002760</name>
</gene>
<name>A0A840N7U2_9BRAD</name>
<comment type="caution">
    <text evidence="3">The sequence shown here is derived from an EMBL/GenBank/DDBJ whole genome shotgun (WGS) entry which is preliminary data.</text>
</comment>
<feature type="compositionally biased region" description="Gly residues" evidence="1">
    <location>
        <begin position="50"/>
        <end position="75"/>
    </location>
</feature>
<evidence type="ECO:0000256" key="1">
    <source>
        <dbReference type="SAM" id="MobiDB-lite"/>
    </source>
</evidence>
<keyword evidence="2" id="KW-0732">Signal</keyword>
<accession>A0A840N7U2</accession>